<accession>A0A242MZC5</accession>
<evidence type="ECO:0000313" key="1">
    <source>
        <dbReference type="EMBL" id="OTP76484.1"/>
    </source>
</evidence>
<dbReference type="AlphaFoldDB" id="A0A242MZC5"/>
<evidence type="ECO:0000313" key="2">
    <source>
        <dbReference type="Proteomes" id="UP000195221"/>
    </source>
</evidence>
<gene>
    <name evidence="1" type="ORF">PAMC26577_10470</name>
</gene>
<name>A0A242MZC5_CABSO</name>
<proteinExistence type="predicted"/>
<organism evidence="1 2">
    <name type="scientific">Caballeronia sordidicola</name>
    <name type="common">Burkholderia sordidicola</name>
    <dbReference type="NCBI Taxonomy" id="196367"/>
    <lineage>
        <taxon>Bacteria</taxon>
        <taxon>Pseudomonadati</taxon>
        <taxon>Pseudomonadota</taxon>
        <taxon>Betaproteobacteria</taxon>
        <taxon>Burkholderiales</taxon>
        <taxon>Burkholderiaceae</taxon>
        <taxon>Caballeronia</taxon>
    </lineage>
</organism>
<reference evidence="1 2" key="1">
    <citation type="submission" date="2017-03" db="EMBL/GenBank/DDBJ databases">
        <title>Genome analysis of strain PAMC 26577.</title>
        <authorList>
            <person name="Oh H.-M."/>
            <person name="Yang J.-A."/>
        </authorList>
    </citation>
    <scope>NUCLEOTIDE SEQUENCE [LARGE SCALE GENOMIC DNA]</scope>
    <source>
        <strain evidence="1 2">PAMC 26577</strain>
    </source>
</reference>
<sequence length="38" mass="4284">MVDRVQGLTQLADCQNVVDIRESIAYRVGHIQLSVVEK</sequence>
<comment type="caution">
    <text evidence="1">The sequence shown here is derived from an EMBL/GenBank/DDBJ whole genome shotgun (WGS) entry which is preliminary data.</text>
</comment>
<dbReference type="EMBL" id="NBTZ01000036">
    <property type="protein sequence ID" value="OTP76484.1"/>
    <property type="molecule type" value="Genomic_DNA"/>
</dbReference>
<protein>
    <submittedName>
        <fullName evidence="1">Uncharacterized protein</fullName>
    </submittedName>
</protein>
<dbReference type="Proteomes" id="UP000195221">
    <property type="component" value="Unassembled WGS sequence"/>
</dbReference>